<evidence type="ECO:0000313" key="3">
    <source>
        <dbReference type="EMBL" id="KAF6174124.1"/>
    </source>
</evidence>
<dbReference type="PANTHER" id="PTHR47030:SF2">
    <property type="entry name" value="LIPASE CLASS 3 FAMILY PROTEIN"/>
    <property type="match status" value="1"/>
</dbReference>
<accession>A0A7J7P4R3</accession>
<dbReference type="InterPro" id="IPR055782">
    <property type="entry name" value="DUF7358"/>
</dbReference>
<dbReference type="Proteomes" id="UP000541444">
    <property type="component" value="Unassembled WGS sequence"/>
</dbReference>
<feature type="domain" description="DUF7358" evidence="2">
    <location>
        <begin position="147"/>
        <end position="211"/>
    </location>
</feature>
<dbReference type="AlphaFoldDB" id="A0A7J7P4R3"/>
<organism evidence="3 4">
    <name type="scientific">Kingdonia uniflora</name>
    <dbReference type="NCBI Taxonomy" id="39325"/>
    <lineage>
        <taxon>Eukaryota</taxon>
        <taxon>Viridiplantae</taxon>
        <taxon>Streptophyta</taxon>
        <taxon>Embryophyta</taxon>
        <taxon>Tracheophyta</taxon>
        <taxon>Spermatophyta</taxon>
        <taxon>Magnoliopsida</taxon>
        <taxon>Ranunculales</taxon>
        <taxon>Circaeasteraceae</taxon>
        <taxon>Kingdonia</taxon>
    </lineage>
</organism>
<evidence type="ECO:0000259" key="2">
    <source>
        <dbReference type="Pfam" id="PF24057"/>
    </source>
</evidence>
<keyword evidence="1" id="KW-0472">Membrane</keyword>
<keyword evidence="4" id="KW-1185">Reference proteome</keyword>
<feature type="domain" description="DUF7358" evidence="2">
    <location>
        <begin position="6"/>
        <end position="131"/>
    </location>
</feature>
<protein>
    <recommendedName>
        <fullName evidence="2">DUF7358 domain-containing protein</fullName>
    </recommendedName>
</protein>
<dbReference type="OrthoDB" id="438440at2759"/>
<feature type="transmembrane region" description="Helical" evidence="1">
    <location>
        <begin position="98"/>
        <end position="121"/>
    </location>
</feature>
<evidence type="ECO:0000256" key="1">
    <source>
        <dbReference type="SAM" id="Phobius"/>
    </source>
</evidence>
<keyword evidence="1" id="KW-1133">Transmembrane helix</keyword>
<feature type="transmembrane region" description="Helical" evidence="1">
    <location>
        <begin position="44"/>
        <end position="65"/>
    </location>
</feature>
<gene>
    <name evidence="3" type="ORF">GIB67_029167</name>
</gene>
<feature type="transmembrane region" description="Helical" evidence="1">
    <location>
        <begin position="12"/>
        <end position="32"/>
    </location>
</feature>
<reference evidence="3 4" key="1">
    <citation type="journal article" date="2020" name="IScience">
        <title>Genome Sequencing of the Endangered Kingdonia uniflora (Circaeasteraceae, Ranunculales) Reveals Potential Mechanisms of Evolutionary Specialization.</title>
        <authorList>
            <person name="Sun Y."/>
            <person name="Deng T."/>
            <person name="Zhang A."/>
            <person name="Moore M.J."/>
            <person name="Landis J.B."/>
            <person name="Lin N."/>
            <person name="Zhang H."/>
            <person name="Zhang X."/>
            <person name="Huang J."/>
            <person name="Zhang X."/>
            <person name="Sun H."/>
            <person name="Wang H."/>
        </authorList>
    </citation>
    <scope>NUCLEOTIDE SEQUENCE [LARGE SCALE GENOMIC DNA]</scope>
    <source>
        <strain evidence="3">TB1705</strain>
        <tissue evidence="3">Leaf</tissue>
    </source>
</reference>
<sequence length="351" mass="39697">MWSSKLKTLRWATLVLGVSNLILIVFGLILAVSASHCSHSESLSLAFVLIIAVVRNVWMVATGIAQEATATTILSVPSDSVAADAVFRLERRMRYKRWLWWTRFGNVVSVLQFVGATYFMFVIVKYASHSGDFYPGVVVCGDCTMRYRSDVLRWRSFYATHDNAWKAHYSEVFDHGIREALCCLGRVKYLSVLEEDEVYSVARLLGDLVAYRASGTGHLELLTGILFTGLALLQRPRQLTNSTEYLREAPEERIHEAAVYHQFAEAAYTGPLLDFGRNPVLFPCAWLYRQGVLTPWTRNSCLSKIFNQSPEALRRGRVSQVKCEAAYFIMVLHHLRSVVISVRGTETPETL</sequence>
<keyword evidence="1" id="KW-0812">Transmembrane</keyword>
<dbReference type="Pfam" id="PF24057">
    <property type="entry name" value="DUF7358"/>
    <property type="match status" value="2"/>
</dbReference>
<evidence type="ECO:0000313" key="4">
    <source>
        <dbReference type="Proteomes" id="UP000541444"/>
    </source>
</evidence>
<name>A0A7J7P4R3_9MAGN</name>
<dbReference type="PANTHER" id="PTHR47030">
    <property type="entry name" value="LIPASE CLASS 3 FAMILY PROTEIN"/>
    <property type="match status" value="1"/>
</dbReference>
<proteinExistence type="predicted"/>
<dbReference type="EMBL" id="JACGCM010000294">
    <property type="protein sequence ID" value="KAF6174124.1"/>
    <property type="molecule type" value="Genomic_DNA"/>
</dbReference>
<comment type="caution">
    <text evidence="3">The sequence shown here is derived from an EMBL/GenBank/DDBJ whole genome shotgun (WGS) entry which is preliminary data.</text>
</comment>